<sequence>MEICKALGLEDSVLGQFTTELEDGDLQLITIATTAMKKSHVYIFDEPSTYLTVKQKMGAAKVIRSLVKSERTD</sequence>
<proteinExistence type="predicted"/>
<comment type="caution">
    <text evidence="1">The sequence shown here is derived from an EMBL/GenBank/DDBJ whole genome shotgun (WGS) entry which is preliminary data.</text>
</comment>
<dbReference type="EMBL" id="CACVBM020000255">
    <property type="protein sequence ID" value="CAA7016791.1"/>
    <property type="molecule type" value="Genomic_DNA"/>
</dbReference>
<reference evidence="1" key="1">
    <citation type="submission" date="2020-01" db="EMBL/GenBank/DDBJ databases">
        <authorList>
            <person name="Mishra B."/>
        </authorList>
    </citation>
    <scope>NUCLEOTIDE SEQUENCE [LARGE SCALE GENOMIC DNA]</scope>
</reference>
<gene>
    <name evidence="1" type="ORF">MERR_LOCUS4026</name>
</gene>
<organism evidence="1 2">
    <name type="scientific">Microthlaspi erraticum</name>
    <dbReference type="NCBI Taxonomy" id="1685480"/>
    <lineage>
        <taxon>Eukaryota</taxon>
        <taxon>Viridiplantae</taxon>
        <taxon>Streptophyta</taxon>
        <taxon>Embryophyta</taxon>
        <taxon>Tracheophyta</taxon>
        <taxon>Spermatophyta</taxon>
        <taxon>Magnoliopsida</taxon>
        <taxon>eudicotyledons</taxon>
        <taxon>Gunneridae</taxon>
        <taxon>Pentapetalae</taxon>
        <taxon>rosids</taxon>
        <taxon>malvids</taxon>
        <taxon>Brassicales</taxon>
        <taxon>Brassicaceae</taxon>
        <taxon>Coluteocarpeae</taxon>
        <taxon>Microthlaspi</taxon>
    </lineage>
</organism>
<protein>
    <recommendedName>
        <fullName evidence="3">ABC transporter domain-containing protein</fullName>
    </recommendedName>
</protein>
<dbReference type="PANTHER" id="PTHR19248">
    <property type="entry name" value="ATP-BINDING TRANSPORT PROTEIN-RELATED"/>
    <property type="match status" value="1"/>
</dbReference>
<evidence type="ECO:0008006" key="3">
    <source>
        <dbReference type="Google" id="ProtNLM"/>
    </source>
</evidence>
<accession>A0A6D2HS10</accession>
<evidence type="ECO:0000313" key="1">
    <source>
        <dbReference type="EMBL" id="CAA7016791.1"/>
    </source>
</evidence>
<dbReference type="Proteomes" id="UP000467841">
    <property type="component" value="Unassembled WGS sequence"/>
</dbReference>
<dbReference type="OrthoDB" id="1863831at2759"/>
<dbReference type="InterPro" id="IPR013283">
    <property type="entry name" value="RLI1"/>
</dbReference>
<dbReference type="SUPFAM" id="SSF52540">
    <property type="entry name" value="P-loop containing nucleoside triphosphate hydrolases"/>
    <property type="match status" value="1"/>
</dbReference>
<evidence type="ECO:0000313" key="2">
    <source>
        <dbReference type="Proteomes" id="UP000467841"/>
    </source>
</evidence>
<dbReference type="InterPro" id="IPR027417">
    <property type="entry name" value="P-loop_NTPase"/>
</dbReference>
<dbReference type="AlphaFoldDB" id="A0A6D2HS10"/>
<name>A0A6D2HS10_9BRAS</name>
<keyword evidence="2" id="KW-1185">Reference proteome</keyword>
<dbReference type="Gene3D" id="3.40.50.300">
    <property type="entry name" value="P-loop containing nucleotide triphosphate hydrolases"/>
    <property type="match status" value="1"/>
</dbReference>